<sequence>MPKRVIYLVHWSQEAQTYELSDGNSTLLHDLTAERPTWLAWLEDISSFAFRSRSGVHYTVRKERVQRNGPYWYGYRSLQRRTVKRYLGRTTDLSPAHLEDVAQRFTQAISSHSADSTQPSSTLSSSPLLMSRFHPPRLPLALVERSHLFAKLDAWRSHQLTLVWAPAGFGKTTLVNSWLAERQAHRAIARTAWISLEKNDNDPIHFWCSLIRACQTWHKEIGETALAHLRSTLQPPFASVPLRTILTTFLNDLATQEGPGILVLDEYHVITDSRLHEAMAFFLEHLPPQLHVVILTRSEPPFPLARWRAQGSMQEFSPADLRFSTLETATFLQHITSTAPSEQTIAHLETLLQGWPAGLRLLSLTGHMMPEHMERYLTTLHGWQYLDSYRRQLLDYFVGEILTTQPEPLQRFLLQTSGLPLLTASLCDAVTGRQNSAVLLETLERAGLFLEALGETEPWYRYHSLWASAMRLEARRRLGEEALHTVAQQASHWYEQHARPGEAIEAALCSQDTERAAQLIERFGASGQRYELHTLRGWLEQIPDAVVKARPTLCLYAALTLQFQDGQIPPSNKEKEHIEALLQRAEDAWRQLGKQSWVGMIFAFRALNASLHPSSQQEAVEHATTALGFFADGDSDNDDGRAGMWEWRTICLGIVGSDALHQGRFEEAQRLLKEALTISQERASSQFLSEIYLRMGAVSTALGELHQAHAYYREALSSGHSQENSEDCVRALLGLAQLSLEWNDLKAAEQRISEALECTQKLGQKDNERITYFLALLSAARGQEDAASLRLATLLARLHIASTQEAEDLLPEALALQTHLQLATGDHLVAQRTVTTLANTAGTSYSFLQRMMVNILQARLQLAQGETKTAVCLLEQLLLMAQEKRYVHGQLEIQVLLALAQMACKQQDEAQKWLRQALSQAHNEGFLRVFLAEGAPLARLLRSLLPGIREKAPRSFGQMLLRALTIPGGERTLSPSPFEQQPFEPLSPQEQRVLQFLVAGHTNQEIAKELVISVNTVKDHVKHLYRKLGVSNRLQAYEAALHLKQL</sequence>
<dbReference type="Gene3D" id="3.40.50.300">
    <property type="entry name" value="P-loop containing nucleotide triphosphate hydrolases"/>
    <property type="match status" value="1"/>
</dbReference>
<dbReference type="PROSITE" id="PS50043">
    <property type="entry name" value="HTH_LUXR_2"/>
    <property type="match status" value="1"/>
</dbReference>
<evidence type="ECO:0000313" key="6">
    <source>
        <dbReference type="EMBL" id="GHO51732.1"/>
    </source>
</evidence>
<accession>A0ABQ3UH01</accession>
<dbReference type="InterPro" id="IPR019734">
    <property type="entry name" value="TPR_rpt"/>
</dbReference>
<dbReference type="SUPFAM" id="SSF52540">
    <property type="entry name" value="P-loop containing nucleoside triphosphate hydrolases"/>
    <property type="match status" value="1"/>
</dbReference>
<keyword evidence="4" id="KW-0802">TPR repeat</keyword>
<dbReference type="InterPro" id="IPR041617">
    <property type="entry name" value="TPR_MalT"/>
</dbReference>
<proteinExistence type="predicted"/>
<keyword evidence="1" id="KW-0805">Transcription regulation</keyword>
<reference evidence="6 7" key="1">
    <citation type="journal article" date="2021" name="Int. J. Syst. Evol. Microbiol.">
        <title>Reticulibacter mediterranei gen. nov., sp. nov., within the new family Reticulibacteraceae fam. nov., and Ktedonospora formicarum gen. nov., sp. nov., Ktedonobacter robiniae sp. nov., Dictyobacter formicarum sp. nov. and Dictyobacter arantiisoli sp. nov., belonging to the class Ktedonobacteria.</title>
        <authorList>
            <person name="Yabe S."/>
            <person name="Zheng Y."/>
            <person name="Wang C.M."/>
            <person name="Sakai Y."/>
            <person name="Abe K."/>
            <person name="Yokota A."/>
            <person name="Donadio S."/>
            <person name="Cavaletti L."/>
            <person name="Monciardini P."/>
        </authorList>
    </citation>
    <scope>NUCLEOTIDE SEQUENCE [LARGE SCALE GENOMIC DNA]</scope>
    <source>
        <strain evidence="6 7">SOSP1-30</strain>
    </source>
</reference>
<dbReference type="InterPro" id="IPR000792">
    <property type="entry name" value="Tscrpt_reg_LuxR_C"/>
</dbReference>
<dbReference type="PRINTS" id="PR00038">
    <property type="entry name" value="HTHLUXR"/>
</dbReference>
<name>A0ABQ3UH01_9CHLR</name>
<dbReference type="Gene3D" id="1.10.10.10">
    <property type="entry name" value="Winged helix-like DNA-binding domain superfamily/Winged helix DNA-binding domain"/>
    <property type="match status" value="1"/>
</dbReference>
<dbReference type="InterPro" id="IPR059106">
    <property type="entry name" value="WHD_MalT"/>
</dbReference>
<evidence type="ECO:0000256" key="1">
    <source>
        <dbReference type="ARBA" id="ARBA00023015"/>
    </source>
</evidence>
<comment type="caution">
    <text evidence="6">The sequence shown here is derived from an EMBL/GenBank/DDBJ whole genome shotgun (WGS) entry which is preliminary data.</text>
</comment>
<dbReference type="CDD" id="cd06170">
    <property type="entry name" value="LuxR_C_like"/>
    <property type="match status" value="1"/>
</dbReference>
<dbReference type="Proteomes" id="UP000654345">
    <property type="component" value="Unassembled WGS sequence"/>
</dbReference>
<dbReference type="EMBL" id="BNJG01000001">
    <property type="protein sequence ID" value="GHO51732.1"/>
    <property type="molecule type" value="Genomic_DNA"/>
</dbReference>
<dbReference type="Pfam" id="PF25873">
    <property type="entry name" value="WHD_MalT"/>
    <property type="match status" value="1"/>
</dbReference>
<dbReference type="PROSITE" id="PS50005">
    <property type="entry name" value="TPR"/>
    <property type="match status" value="1"/>
</dbReference>
<dbReference type="InterPro" id="IPR041664">
    <property type="entry name" value="AAA_16"/>
</dbReference>
<dbReference type="PROSITE" id="PS00622">
    <property type="entry name" value="HTH_LUXR_1"/>
    <property type="match status" value="1"/>
</dbReference>
<dbReference type="PANTHER" id="PTHR44688">
    <property type="entry name" value="DNA-BINDING TRANSCRIPTIONAL ACTIVATOR DEVR_DOSR"/>
    <property type="match status" value="1"/>
</dbReference>
<evidence type="ECO:0000313" key="7">
    <source>
        <dbReference type="Proteomes" id="UP000654345"/>
    </source>
</evidence>
<organism evidence="6 7">
    <name type="scientific">Ktedonobacter robiniae</name>
    <dbReference type="NCBI Taxonomy" id="2778365"/>
    <lineage>
        <taxon>Bacteria</taxon>
        <taxon>Bacillati</taxon>
        <taxon>Chloroflexota</taxon>
        <taxon>Ktedonobacteria</taxon>
        <taxon>Ktedonobacterales</taxon>
        <taxon>Ktedonobacteraceae</taxon>
        <taxon>Ktedonobacter</taxon>
    </lineage>
</organism>
<dbReference type="InterPro" id="IPR016032">
    <property type="entry name" value="Sig_transdc_resp-reg_C-effctor"/>
</dbReference>
<dbReference type="SMART" id="SM00421">
    <property type="entry name" value="HTH_LUXR"/>
    <property type="match status" value="1"/>
</dbReference>
<dbReference type="SUPFAM" id="SSF48452">
    <property type="entry name" value="TPR-like"/>
    <property type="match status" value="1"/>
</dbReference>
<evidence type="ECO:0000259" key="5">
    <source>
        <dbReference type="PROSITE" id="PS50043"/>
    </source>
</evidence>
<dbReference type="SUPFAM" id="SSF46894">
    <property type="entry name" value="C-terminal effector domain of the bipartite response regulators"/>
    <property type="match status" value="1"/>
</dbReference>
<dbReference type="Gene3D" id="1.25.40.10">
    <property type="entry name" value="Tetratricopeptide repeat domain"/>
    <property type="match status" value="1"/>
</dbReference>
<evidence type="ECO:0000256" key="3">
    <source>
        <dbReference type="ARBA" id="ARBA00023163"/>
    </source>
</evidence>
<feature type="repeat" description="TPR" evidence="4">
    <location>
        <begin position="689"/>
        <end position="722"/>
    </location>
</feature>
<dbReference type="Pfam" id="PF13191">
    <property type="entry name" value="AAA_16"/>
    <property type="match status" value="1"/>
</dbReference>
<dbReference type="Pfam" id="PF00196">
    <property type="entry name" value="GerE"/>
    <property type="match status" value="1"/>
</dbReference>
<dbReference type="Pfam" id="PF17874">
    <property type="entry name" value="TPR_MalT"/>
    <property type="match status" value="1"/>
</dbReference>
<protein>
    <submittedName>
        <fullName evidence="6">Helix-turn-helix transcriptional regulator</fullName>
    </submittedName>
</protein>
<dbReference type="InterPro" id="IPR027417">
    <property type="entry name" value="P-loop_NTPase"/>
</dbReference>
<dbReference type="SMART" id="SM00028">
    <property type="entry name" value="TPR"/>
    <property type="match status" value="4"/>
</dbReference>
<keyword evidence="3" id="KW-0804">Transcription</keyword>
<dbReference type="InterPro" id="IPR036388">
    <property type="entry name" value="WH-like_DNA-bd_sf"/>
</dbReference>
<evidence type="ECO:0000256" key="4">
    <source>
        <dbReference type="PROSITE-ProRule" id="PRU00339"/>
    </source>
</evidence>
<keyword evidence="2" id="KW-0238">DNA-binding</keyword>
<dbReference type="PANTHER" id="PTHR44688:SF16">
    <property type="entry name" value="DNA-BINDING TRANSCRIPTIONAL ACTIVATOR DEVR_DOSR"/>
    <property type="match status" value="1"/>
</dbReference>
<feature type="domain" description="HTH luxR-type" evidence="5">
    <location>
        <begin position="979"/>
        <end position="1044"/>
    </location>
</feature>
<evidence type="ECO:0000256" key="2">
    <source>
        <dbReference type="ARBA" id="ARBA00023125"/>
    </source>
</evidence>
<gene>
    <name evidence="6" type="primary">malT_1</name>
    <name evidence="6" type="ORF">KSB_02070</name>
</gene>
<dbReference type="RefSeq" id="WP_201368709.1">
    <property type="nucleotide sequence ID" value="NZ_BNJG01000001.1"/>
</dbReference>
<keyword evidence="7" id="KW-1185">Reference proteome</keyword>
<dbReference type="InterPro" id="IPR011990">
    <property type="entry name" value="TPR-like_helical_dom_sf"/>
</dbReference>